<dbReference type="EMBL" id="BSXS01003664">
    <property type="protein sequence ID" value="GME81715.1"/>
    <property type="molecule type" value="Genomic_DNA"/>
</dbReference>
<protein>
    <submittedName>
        <fullName evidence="1">Unnamed protein product</fullName>
    </submittedName>
</protein>
<reference evidence="1" key="1">
    <citation type="submission" date="2023-04" db="EMBL/GenBank/DDBJ databases">
        <title>Ambrosiozyma monospora NBRC 10751.</title>
        <authorList>
            <person name="Ichikawa N."/>
            <person name="Sato H."/>
            <person name="Tonouchi N."/>
        </authorList>
    </citation>
    <scope>NUCLEOTIDE SEQUENCE</scope>
    <source>
        <strain evidence="1">NBRC 10751</strain>
    </source>
</reference>
<dbReference type="Proteomes" id="UP001165064">
    <property type="component" value="Unassembled WGS sequence"/>
</dbReference>
<keyword evidence="2" id="KW-1185">Reference proteome</keyword>
<sequence length="87" mass="9844">MLDLSQYCCVSPEEQESGGRVFGGHVYQLFAVVCHIGSVNTGHYISMVKNREGLWFKFDDATVTMVSQDEVLNSRAYLLFYIINDIS</sequence>
<gene>
    <name evidence="1" type="ORF">Amon02_000510800</name>
</gene>
<accession>A0ACB5T4Z2</accession>
<name>A0ACB5T4Z2_AMBMO</name>
<comment type="caution">
    <text evidence="1">The sequence shown here is derived from an EMBL/GenBank/DDBJ whole genome shotgun (WGS) entry which is preliminary data.</text>
</comment>
<organism evidence="1 2">
    <name type="scientific">Ambrosiozyma monospora</name>
    <name type="common">Yeast</name>
    <name type="synonym">Endomycopsis monosporus</name>
    <dbReference type="NCBI Taxonomy" id="43982"/>
    <lineage>
        <taxon>Eukaryota</taxon>
        <taxon>Fungi</taxon>
        <taxon>Dikarya</taxon>
        <taxon>Ascomycota</taxon>
        <taxon>Saccharomycotina</taxon>
        <taxon>Pichiomycetes</taxon>
        <taxon>Pichiales</taxon>
        <taxon>Pichiaceae</taxon>
        <taxon>Ambrosiozyma</taxon>
    </lineage>
</organism>
<evidence type="ECO:0000313" key="2">
    <source>
        <dbReference type="Proteomes" id="UP001165064"/>
    </source>
</evidence>
<evidence type="ECO:0000313" key="1">
    <source>
        <dbReference type="EMBL" id="GME81715.1"/>
    </source>
</evidence>
<proteinExistence type="predicted"/>